<feature type="transmembrane region" description="Helical" evidence="4">
    <location>
        <begin position="719"/>
        <end position="741"/>
    </location>
</feature>
<dbReference type="SUPFAM" id="SSF49373">
    <property type="entry name" value="Invasin/intimin cell-adhesion fragments"/>
    <property type="match status" value="1"/>
</dbReference>
<dbReference type="InterPro" id="IPR021109">
    <property type="entry name" value="Peptidase_aspartic_dom_sf"/>
</dbReference>
<feature type="domain" description="Peptidase A1" evidence="5">
    <location>
        <begin position="241"/>
        <end position="595"/>
    </location>
</feature>
<dbReference type="Gene3D" id="2.40.70.10">
    <property type="entry name" value="Acid Proteases"/>
    <property type="match status" value="2"/>
</dbReference>
<dbReference type="Gene3D" id="2.60.40.10">
    <property type="entry name" value="Immunoglobulins"/>
    <property type="match status" value="1"/>
</dbReference>
<dbReference type="PANTHER" id="PTHR47965:SF107">
    <property type="entry name" value="PEPTIDASE A1 DOMAIN-CONTAINING PROTEIN"/>
    <property type="match status" value="1"/>
</dbReference>
<feature type="region of interest" description="Disordered" evidence="3">
    <location>
        <begin position="773"/>
        <end position="812"/>
    </location>
</feature>
<reference evidence="6" key="1">
    <citation type="submission" date="2020-01" db="EMBL/GenBank/DDBJ databases">
        <title>Development of genomics and gene disruption for Polysphondylium violaceum indicates a role for the polyketide synthase stlB in stalk morphogenesis.</title>
        <authorList>
            <person name="Narita B."/>
            <person name="Kawabe Y."/>
            <person name="Kin K."/>
            <person name="Saito T."/>
            <person name="Gibbs R."/>
            <person name="Kuspa A."/>
            <person name="Muzny D."/>
            <person name="Queller D."/>
            <person name="Richards S."/>
            <person name="Strassman J."/>
            <person name="Sucgang R."/>
            <person name="Worley K."/>
            <person name="Schaap P."/>
        </authorList>
    </citation>
    <scope>NUCLEOTIDE SEQUENCE</scope>
    <source>
        <strain evidence="6">QSvi11</strain>
    </source>
</reference>
<protein>
    <recommendedName>
        <fullName evidence="5">Peptidase A1 domain-containing protein</fullName>
    </recommendedName>
</protein>
<dbReference type="PROSITE" id="PS51767">
    <property type="entry name" value="PEPTIDASE_A1"/>
    <property type="match status" value="1"/>
</dbReference>
<keyword evidence="7" id="KW-1185">Reference proteome</keyword>
<dbReference type="InterPro" id="IPR013783">
    <property type="entry name" value="Ig-like_fold"/>
</dbReference>
<evidence type="ECO:0000259" key="5">
    <source>
        <dbReference type="PROSITE" id="PS51767"/>
    </source>
</evidence>
<evidence type="ECO:0000256" key="1">
    <source>
        <dbReference type="ARBA" id="ARBA00007447"/>
    </source>
</evidence>
<proteinExistence type="inferred from homology"/>
<keyword evidence="4" id="KW-0812">Transmembrane</keyword>
<evidence type="ECO:0000256" key="2">
    <source>
        <dbReference type="PIRSR" id="PIRSR601461-1"/>
    </source>
</evidence>
<dbReference type="PANTHER" id="PTHR47965">
    <property type="entry name" value="ASPARTYL PROTEASE-RELATED"/>
    <property type="match status" value="1"/>
</dbReference>
<dbReference type="CDD" id="cd05471">
    <property type="entry name" value="pepsin_like"/>
    <property type="match status" value="1"/>
</dbReference>
<accession>A0A8J4QBH6</accession>
<organism evidence="6 7">
    <name type="scientific">Polysphondylium violaceum</name>
    <dbReference type="NCBI Taxonomy" id="133409"/>
    <lineage>
        <taxon>Eukaryota</taxon>
        <taxon>Amoebozoa</taxon>
        <taxon>Evosea</taxon>
        <taxon>Eumycetozoa</taxon>
        <taxon>Dictyostelia</taxon>
        <taxon>Dictyosteliales</taxon>
        <taxon>Dictyosteliaceae</taxon>
        <taxon>Polysphondylium</taxon>
    </lineage>
</organism>
<feature type="active site" evidence="2">
    <location>
        <position position="476"/>
    </location>
</feature>
<gene>
    <name evidence="6" type="ORF">CYY_000146</name>
</gene>
<dbReference type="GO" id="GO:0006508">
    <property type="term" value="P:proteolysis"/>
    <property type="evidence" value="ECO:0007669"/>
    <property type="project" value="InterPro"/>
</dbReference>
<dbReference type="SUPFAM" id="SSF50630">
    <property type="entry name" value="Acid proteases"/>
    <property type="match status" value="1"/>
</dbReference>
<feature type="active site" evidence="2">
    <location>
        <position position="259"/>
    </location>
</feature>
<evidence type="ECO:0000256" key="3">
    <source>
        <dbReference type="SAM" id="MobiDB-lite"/>
    </source>
</evidence>
<dbReference type="InterPro" id="IPR001461">
    <property type="entry name" value="Aspartic_peptidase_A1"/>
</dbReference>
<dbReference type="Proteomes" id="UP000695562">
    <property type="component" value="Unassembled WGS sequence"/>
</dbReference>
<keyword evidence="4" id="KW-1133">Transmembrane helix</keyword>
<dbReference type="Pfam" id="PF00026">
    <property type="entry name" value="Asp"/>
    <property type="match status" value="1"/>
</dbReference>
<dbReference type="InterPro" id="IPR033121">
    <property type="entry name" value="PEPTIDASE_A1"/>
</dbReference>
<dbReference type="PRINTS" id="PR00792">
    <property type="entry name" value="PEPSIN"/>
</dbReference>
<evidence type="ECO:0000256" key="4">
    <source>
        <dbReference type="SAM" id="Phobius"/>
    </source>
</evidence>
<dbReference type="OrthoDB" id="2747330at2759"/>
<comment type="similarity">
    <text evidence="1">Belongs to the peptidase A1 family.</text>
</comment>
<feature type="transmembrane region" description="Helical" evidence="4">
    <location>
        <begin position="12"/>
        <end position="28"/>
    </location>
</feature>
<dbReference type="GO" id="GO:0004190">
    <property type="term" value="F:aspartic-type endopeptidase activity"/>
    <property type="evidence" value="ECO:0007669"/>
    <property type="project" value="InterPro"/>
</dbReference>
<dbReference type="InterPro" id="IPR008964">
    <property type="entry name" value="Invasin/intimin_cell_adhesion"/>
</dbReference>
<feature type="compositionally biased region" description="Low complexity" evidence="3">
    <location>
        <begin position="796"/>
        <end position="812"/>
    </location>
</feature>
<dbReference type="EMBL" id="AJWJ01000003">
    <property type="protein sequence ID" value="KAF2078521.1"/>
    <property type="molecule type" value="Genomic_DNA"/>
</dbReference>
<evidence type="ECO:0000313" key="6">
    <source>
        <dbReference type="EMBL" id="KAF2078521.1"/>
    </source>
</evidence>
<name>A0A8J4QBH6_9MYCE</name>
<dbReference type="InterPro" id="IPR034164">
    <property type="entry name" value="Pepsin-like_dom"/>
</dbReference>
<keyword evidence="4" id="KW-0472">Membrane</keyword>
<comment type="caution">
    <text evidence="6">The sequence shown here is derived from an EMBL/GenBank/DDBJ whole genome shotgun (WGS) entry which is preliminary data.</text>
</comment>
<sequence>MERNSISLYRIYIYLVFFCILFSHHSLVESISPRSSHSDNNDNYYSYFDKALSLLNSIGGDDQHQQQQQQTFLDPIELKRNNREINFYHPETKELVFTSSTHASKSKNVNHVHSLINPHLQVIKEINDIQEQKSTEQQQQQHKYKEKILINNDNDRKVYKHLLLDNHVYFTNEKTDYYSLNVYNKEELINSDSSSSTFNFNNNSSSSNVNSGSQSSTSYSAQDINRGQNMLYGGITSSFEYFIPILIGNPPQMFTVQIDTGSTSLAVPGSDCFLYKSPSAKTSCSCSTGHYDGLYNINESISAYSINCTESQCMKTCTSDGKCSFILKYGDGSFISGSLVTDTVSIGSFSVNAKFGNIQKESLSFSQLSCPPSPKLQAVRDGIFGLAYQALDPNNGDDIFGKIVKKYNIPNLFSMCLGNNGGLLLLGGVEESLHLSAPRYAKITTTFYYSISVSNVLINGETLPLTPSSFRTSIVDSGTTLLYFNDDIFYTMVKHLSTNFCSLPGFCSDFFWERSCHLLSEDELKLYPTISIEITDTEGKPFQLDIPPSLYLLNISNLYCFGISHMKEISVLIGDVVLQGYNVIYDRAHSRVGFAPIKTCNPSTVFDNLVLSIENGSGQKTQEGEAFDRPLVVSLISKTTNQPVKGVIVSFTVTAGNAYFYPSFMSSIRNISDENGIVTMNLTPKSFGKITVEVSVWGTNSNGNTVHFNLNSQMKSWKIILISISAFIATVIIVVIGVIIYKRSQIRKSLININRANSRDIEKSSSTYIYEKLANEKDNNGNNEDNEEDGIDVHDNSSSSINNNSKNNNEDS</sequence>
<dbReference type="AlphaFoldDB" id="A0A8J4QBH6"/>
<evidence type="ECO:0000313" key="7">
    <source>
        <dbReference type="Proteomes" id="UP000695562"/>
    </source>
</evidence>